<keyword evidence="6 9" id="KW-0249">Electron transport</keyword>
<keyword evidence="5 9" id="KW-0479">Metal-binding</keyword>
<protein>
    <recommendedName>
        <fullName evidence="9">Ferredoxin</fullName>
    </recommendedName>
</protein>
<keyword evidence="9" id="KW-0934">Plastid</keyword>
<evidence type="ECO:0000256" key="7">
    <source>
        <dbReference type="ARBA" id="ARBA00023004"/>
    </source>
</evidence>
<evidence type="ECO:0000256" key="5">
    <source>
        <dbReference type="ARBA" id="ARBA00022723"/>
    </source>
</evidence>
<comment type="subcellular location">
    <subcellularLocation>
        <location evidence="1 9">Plastid</location>
        <location evidence="1 9">Chloroplast</location>
    </subcellularLocation>
</comment>
<dbReference type="InterPro" id="IPR010241">
    <property type="entry name" value="Fd_pln"/>
</dbReference>
<dbReference type="PANTHER" id="PTHR43112:SF30">
    <property type="entry name" value="FERREDOXIN-3, CHLOROPLASTIC"/>
    <property type="match status" value="1"/>
</dbReference>
<keyword evidence="8 9" id="KW-0411">Iron-sulfur</keyword>
<dbReference type="Proteomes" id="UP001055439">
    <property type="component" value="Chromosome 5"/>
</dbReference>
<keyword evidence="9" id="KW-0150">Chloroplast</keyword>
<dbReference type="OrthoDB" id="1885901at2759"/>
<comment type="function">
    <text evidence="9">Ferredoxins are iron-sulfur proteins that transfer electrons in a wide variety of metabolic reactions.</text>
</comment>
<dbReference type="PROSITE" id="PS00197">
    <property type="entry name" value="2FE2S_FER_1"/>
    <property type="match status" value="1"/>
</dbReference>
<evidence type="ECO:0000256" key="9">
    <source>
        <dbReference type="RuleBase" id="RU364001"/>
    </source>
</evidence>
<dbReference type="InterPro" id="IPR006058">
    <property type="entry name" value="2Fe2S_fd_BS"/>
</dbReference>
<name>A0A9E7FQT7_9LILI</name>
<dbReference type="GO" id="GO:0009507">
    <property type="term" value="C:chloroplast"/>
    <property type="evidence" value="ECO:0007669"/>
    <property type="project" value="UniProtKB-SubCell"/>
</dbReference>
<dbReference type="Pfam" id="PF00111">
    <property type="entry name" value="Fer2"/>
    <property type="match status" value="1"/>
</dbReference>
<evidence type="ECO:0000256" key="1">
    <source>
        <dbReference type="ARBA" id="ARBA00004229"/>
    </source>
</evidence>
<gene>
    <name evidence="11" type="ORF">MUK42_22734</name>
</gene>
<organism evidence="11 12">
    <name type="scientific">Musa troglodytarum</name>
    <name type="common">fe'i banana</name>
    <dbReference type="NCBI Taxonomy" id="320322"/>
    <lineage>
        <taxon>Eukaryota</taxon>
        <taxon>Viridiplantae</taxon>
        <taxon>Streptophyta</taxon>
        <taxon>Embryophyta</taxon>
        <taxon>Tracheophyta</taxon>
        <taxon>Spermatophyta</taxon>
        <taxon>Magnoliopsida</taxon>
        <taxon>Liliopsida</taxon>
        <taxon>Zingiberales</taxon>
        <taxon>Musaceae</taxon>
        <taxon>Musa</taxon>
    </lineage>
</organism>
<evidence type="ECO:0000313" key="12">
    <source>
        <dbReference type="Proteomes" id="UP001055439"/>
    </source>
</evidence>
<reference evidence="11" key="1">
    <citation type="submission" date="2022-05" db="EMBL/GenBank/DDBJ databases">
        <title>The Musa troglodytarum L. genome provides insights into the mechanism of non-climacteric behaviour and enrichment of carotenoids.</title>
        <authorList>
            <person name="Wang J."/>
        </authorList>
    </citation>
    <scope>NUCLEOTIDE SEQUENCE</scope>
    <source>
        <tissue evidence="11">Leaf</tissue>
    </source>
</reference>
<comment type="similarity">
    <text evidence="2 9">Belongs to the 2Fe2S plant-type ferredoxin family.</text>
</comment>
<evidence type="ECO:0000256" key="3">
    <source>
        <dbReference type="ARBA" id="ARBA00022448"/>
    </source>
</evidence>
<keyword evidence="12" id="KW-1185">Reference proteome</keyword>
<dbReference type="SUPFAM" id="SSF54292">
    <property type="entry name" value="2Fe-2S ferredoxin-like"/>
    <property type="match status" value="1"/>
</dbReference>
<proteinExistence type="inferred from homology"/>
<dbReference type="GO" id="GO:0009055">
    <property type="term" value="F:electron transfer activity"/>
    <property type="evidence" value="ECO:0007669"/>
    <property type="project" value="InterPro"/>
</dbReference>
<feature type="domain" description="2Fe-2S ferredoxin-type" evidence="10">
    <location>
        <begin position="284"/>
        <end position="375"/>
    </location>
</feature>
<dbReference type="PANTHER" id="PTHR43112">
    <property type="entry name" value="FERREDOXIN"/>
    <property type="match status" value="1"/>
</dbReference>
<dbReference type="InterPro" id="IPR012675">
    <property type="entry name" value="Beta-grasp_dom_sf"/>
</dbReference>
<dbReference type="GO" id="GO:0022900">
    <property type="term" value="P:electron transport chain"/>
    <property type="evidence" value="ECO:0007669"/>
    <property type="project" value="InterPro"/>
</dbReference>
<keyword evidence="3 9" id="KW-0813">Transport</keyword>
<dbReference type="GO" id="GO:0046872">
    <property type="term" value="F:metal ion binding"/>
    <property type="evidence" value="ECO:0007669"/>
    <property type="project" value="UniProtKB-KW"/>
</dbReference>
<evidence type="ECO:0000256" key="6">
    <source>
        <dbReference type="ARBA" id="ARBA00022982"/>
    </source>
</evidence>
<evidence type="ECO:0000256" key="8">
    <source>
        <dbReference type="ARBA" id="ARBA00023014"/>
    </source>
</evidence>
<accession>A0A9E7FQT7</accession>
<dbReference type="AlphaFoldDB" id="A0A9E7FQT7"/>
<evidence type="ECO:0000313" key="11">
    <source>
        <dbReference type="EMBL" id="URE00285.1"/>
    </source>
</evidence>
<keyword evidence="7 9" id="KW-0408">Iron</keyword>
<evidence type="ECO:0000256" key="4">
    <source>
        <dbReference type="ARBA" id="ARBA00022714"/>
    </source>
</evidence>
<evidence type="ECO:0000259" key="10">
    <source>
        <dbReference type="PROSITE" id="PS51085"/>
    </source>
</evidence>
<dbReference type="EMBL" id="CP097507">
    <property type="protein sequence ID" value="URE00285.1"/>
    <property type="molecule type" value="Genomic_DNA"/>
</dbReference>
<dbReference type="PROSITE" id="PS51085">
    <property type="entry name" value="2FE2S_FER_2"/>
    <property type="match status" value="1"/>
</dbReference>
<dbReference type="GO" id="GO:0051537">
    <property type="term" value="F:2 iron, 2 sulfur cluster binding"/>
    <property type="evidence" value="ECO:0007669"/>
    <property type="project" value="UniProtKB-KW"/>
</dbReference>
<dbReference type="Gene3D" id="3.10.20.30">
    <property type="match status" value="1"/>
</dbReference>
<sequence>MRRNANLDIAIAAGFVGAASHAADYRRELLPAGCRSGILTIKVLETGIFSNDTETWNLPLLTRQLVTGVRSLPSVWLGSSRYKWEQLTEVLFGAVIVDDPQQLRALAELSRSACGFHGETDRESLSPPTVLFLAARHPSLSRSTTTPTFNYGVQFQNPTDRSMWVPLGTPRIQGPNTTCDGSSTGVETHRSRLGASALSWSVARSLGYPPQHSGVPSGTMSCWLSGTMSIVSLSSSGMLTSSIKCQPSSPLIKSPSSLSSLKCISKASNLKISNCFRASAMAVYTVKLIDPDGQEHEFEAPDDTYILDAAEAAGVDLPYSCRAGACSTCAGQMVSGNVDQSDGSFLDESQMAKGYLLTCVSFPRSDCVIHTHKEGILGLAFIISVLVLIL</sequence>
<dbReference type="InterPro" id="IPR001041">
    <property type="entry name" value="2Fe-2S_ferredoxin-type"/>
</dbReference>
<keyword evidence="4 9" id="KW-0001">2Fe-2S</keyword>
<dbReference type="NCBIfam" id="TIGR02008">
    <property type="entry name" value="fdx_plant"/>
    <property type="match status" value="1"/>
</dbReference>
<evidence type="ECO:0000256" key="2">
    <source>
        <dbReference type="ARBA" id="ARBA00007874"/>
    </source>
</evidence>
<dbReference type="FunFam" id="3.10.20.30:FF:000014">
    <property type="entry name" value="Ferredoxin"/>
    <property type="match status" value="1"/>
</dbReference>
<comment type="cofactor">
    <cofactor evidence="9">
        <name>[2Fe-2S] cluster</name>
        <dbReference type="ChEBI" id="CHEBI:190135"/>
    </cofactor>
    <text evidence="9">Binds 1 [2Fe-2S] cluster.</text>
</comment>
<dbReference type="InterPro" id="IPR036010">
    <property type="entry name" value="2Fe-2S_ferredoxin-like_sf"/>
</dbReference>
<dbReference type="CDD" id="cd00207">
    <property type="entry name" value="fer2"/>
    <property type="match status" value="1"/>
</dbReference>